<reference evidence="2 3" key="1">
    <citation type="submission" date="2021-12" db="EMBL/GenBank/DDBJ databases">
        <title>Siccirubricoccus leaddurans sp. nov., a high concentration Zn2+ tolerance bacterium.</title>
        <authorList>
            <person name="Cao Y."/>
        </authorList>
    </citation>
    <scope>NUCLEOTIDE SEQUENCE [LARGE SCALE GENOMIC DNA]</scope>
    <source>
        <strain evidence="2 3">KC 17139</strain>
    </source>
</reference>
<comment type="caution">
    <text evidence="2">The sequence shown here is derived from an EMBL/GenBank/DDBJ whole genome shotgun (WGS) entry which is preliminary data.</text>
</comment>
<organism evidence="2 3">
    <name type="scientific">Siccirubricoccus soli</name>
    <dbReference type="NCBI Taxonomy" id="2899147"/>
    <lineage>
        <taxon>Bacteria</taxon>
        <taxon>Pseudomonadati</taxon>
        <taxon>Pseudomonadota</taxon>
        <taxon>Alphaproteobacteria</taxon>
        <taxon>Acetobacterales</taxon>
        <taxon>Roseomonadaceae</taxon>
        <taxon>Siccirubricoccus</taxon>
    </lineage>
</organism>
<proteinExistence type="predicted"/>
<evidence type="ECO:0000313" key="2">
    <source>
        <dbReference type="EMBL" id="MCO6415705.1"/>
    </source>
</evidence>
<gene>
    <name evidence="2" type="ORF">JYK14_05870</name>
</gene>
<protein>
    <recommendedName>
        <fullName evidence="4">Twin-arginine translocation signal domain-containing protein</fullName>
    </recommendedName>
</protein>
<dbReference type="RefSeq" id="WP_252952301.1">
    <property type="nucleotide sequence ID" value="NZ_JAFIRR010000030.1"/>
</dbReference>
<keyword evidence="3" id="KW-1185">Reference proteome</keyword>
<evidence type="ECO:0000256" key="1">
    <source>
        <dbReference type="SAM" id="MobiDB-lite"/>
    </source>
</evidence>
<name>A0ABT1D351_9PROT</name>
<accession>A0ABT1D351</accession>
<sequence>MLPCCPASCQPANDAGTARPRRDALIAAGSGGLWLALASDWLQSAPATRPDRGTVVAPCPETERPAAA</sequence>
<evidence type="ECO:0000313" key="3">
    <source>
        <dbReference type="Proteomes" id="UP001523392"/>
    </source>
</evidence>
<dbReference type="Proteomes" id="UP001523392">
    <property type="component" value="Unassembled WGS sequence"/>
</dbReference>
<feature type="region of interest" description="Disordered" evidence="1">
    <location>
        <begin position="47"/>
        <end position="68"/>
    </location>
</feature>
<evidence type="ECO:0008006" key="4">
    <source>
        <dbReference type="Google" id="ProtNLM"/>
    </source>
</evidence>
<dbReference type="EMBL" id="JAFIRR010000030">
    <property type="protein sequence ID" value="MCO6415705.1"/>
    <property type="molecule type" value="Genomic_DNA"/>
</dbReference>